<organism evidence="2 3">
    <name type="scientific">Klugiella xanthotipulae</name>
    <dbReference type="NCBI Taxonomy" id="244735"/>
    <lineage>
        <taxon>Bacteria</taxon>
        <taxon>Bacillati</taxon>
        <taxon>Actinomycetota</taxon>
        <taxon>Actinomycetes</taxon>
        <taxon>Micrococcales</taxon>
        <taxon>Microbacteriaceae</taxon>
        <taxon>Klugiella</taxon>
    </lineage>
</organism>
<feature type="domain" description="DUF7455" evidence="1">
    <location>
        <begin position="19"/>
        <end position="71"/>
    </location>
</feature>
<sequence length="73" mass="8092">MTTLTTDIDSAPVDEERPLSALDRCDSCGSQAYIRATMGSGELLFCAHHGNKHKEKLQPLVSSWHDESHKLQP</sequence>
<evidence type="ECO:0000259" key="1">
    <source>
        <dbReference type="Pfam" id="PF24254"/>
    </source>
</evidence>
<protein>
    <recommendedName>
        <fullName evidence="1">DUF7455 domain-containing protein</fullName>
    </recommendedName>
</protein>
<accession>A0A543HS75</accession>
<comment type="caution">
    <text evidence="2">The sequence shown here is derived from an EMBL/GenBank/DDBJ whole genome shotgun (WGS) entry which is preliminary data.</text>
</comment>
<name>A0A543HS75_9MICO</name>
<keyword evidence="3" id="KW-1185">Reference proteome</keyword>
<evidence type="ECO:0000313" key="2">
    <source>
        <dbReference type="EMBL" id="TQM61165.1"/>
    </source>
</evidence>
<gene>
    <name evidence="2" type="ORF">FB466_2101</name>
</gene>
<dbReference type="Proteomes" id="UP000318331">
    <property type="component" value="Unassembled WGS sequence"/>
</dbReference>
<dbReference type="RefSeq" id="WP_141918302.1">
    <property type="nucleotide sequence ID" value="NZ_BAAAYS010000004.1"/>
</dbReference>
<dbReference type="Pfam" id="PF24254">
    <property type="entry name" value="DUF7455"/>
    <property type="match status" value="1"/>
</dbReference>
<dbReference type="AlphaFoldDB" id="A0A543HS75"/>
<dbReference type="OrthoDB" id="3539048at2"/>
<reference evidence="2 3" key="1">
    <citation type="submission" date="2019-06" db="EMBL/GenBank/DDBJ databases">
        <title>Sequencing the genomes of 1000 actinobacteria strains.</title>
        <authorList>
            <person name="Klenk H.-P."/>
        </authorList>
    </citation>
    <scope>NUCLEOTIDE SEQUENCE [LARGE SCALE GENOMIC DNA]</scope>
    <source>
        <strain evidence="2 3">DSM 18031</strain>
    </source>
</reference>
<proteinExistence type="predicted"/>
<dbReference type="EMBL" id="VFPN01000003">
    <property type="protein sequence ID" value="TQM61165.1"/>
    <property type="molecule type" value="Genomic_DNA"/>
</dbReference>
<dbReference type="InterPro" id="IPR055878">
    <property type="entry name" value="DUF7455"/>
</dbReference>
<evidence type="ECO:0000313" key="3">
    <source>
        <dbReference type="Proteomes" id="UP000318331"/>
    </source>
</evidence>